<evidence type="ECO:0000313" key="4">
    <source>
        <dbReference type="Proteomes" id="UP000192939"/>
    </source>
</evidence>
<dbReference type="RefSeq" id="WP_085279130.1">
    <property type="nucleotide sequence ID" value="NZ_FXAE01000024.1"/>
</dbReference>
<gene>
    <name evidence="3" type="ORF">SAMN02744124_02502</name>
</gene>
<reference evidence="3 4" key="1">
    <citation type="submission" date="2017-04" db="EMBL/GenBank/DDBJ databases">
        <authorList>
            <person name="Varghese N."/>
            <person name="Submissions S."/>
        </authorList>
    </citation>
    <scope>NUCLEOTIDE SEQUENCE [LARGE SCALE GENOMIC DNA]</scope>
    <source>
        <strain evidence="3 4">J12</strain>
    </source>
</reference>
<evidence type="ECO:0000313" key="3">
    <source>
        <dbReference type="EMBL" id="SMF33551.1"/>
    </source>
</evidence>
<keyword evidence="4" id="KW-1185">Reference proteome</keyword>
<protein>
    <submittedName>
        <fullName evidence="3">Uncharacterized protein</fullName>
    </submittedName>
</protein>
<dbReference type="EMBL" id="FXAE01000024">
    <property type="protein sequence ID" value="SMF33551.1"/>
    <property type="molecule type" value="Genomic_DNA"/>
</dbReference>
<comment type="caution">
    <text evidence="3">The sequence shown here is derived from an EMBL/GenBank/DDBJ whole genome shotgun (WGS) entry which is preliminary data.</text>
</comment>
<feature type="coiled-coil region" evidence="1">
    <location>
        <begin position="276"/>
        <end position="366"/>
    </location>
</feature>
<dbReference type="Proteomes" id="UP000192939">
    <property type="component" value="Unassembled WGS sequence"/>
</dbReference>
<sequence length="437" mass="49555">MEGILTELDKLIEKQKKSKLSGSDIPHVAELIKKLVTQETGREKLPAILVALPPEIGAQSVFGVIEDLDLGRQMDLLSTIIRSADFDKHPGYMRQLDLAKILMPLPHLAMYLLLNLGEKVTEGGNKQASPSILKKFADDFLHESGVLSLNLDDSIGDVQLASLSIIVVGSLVEGRMNSDLMKKVLEWLKASERKLVIPKQLKRKLENDTKLWDTGSKTILLRLGLIDRLVDADHLPSEVTVTYLPNDTNGSVESKSSGQTSAHHEMKAKLPNQSEYDKIRSLLDELEAKSKRADEEILRLKGDLMRVENTRAYTQRRLEEAERSLSVANNHIQSLENMNQELSRKVNMLENLLVQKEKEYEKNRHELMDMSDHQSEFKTEVFKNKLRKKLRIEYLDFCEVESGEMTLRLGENLRMQVKNIFSILESEGIVFDGGSNE</sequence>
<evidence type="ECO:0000256" key="1">
    <source>
        <dbReference type="SAM" id="Coils"/>
    </source>
</evidence>
<organism evidence="3 4">
    <name type="scientific">Paenibacillus barengoltzii J12</name>
    <dbReference type="NCBI Taxonomy" id="935846"/>
    <lineage>
        <taxon>Bacteria</taxon>
        <taxon>Bacillati</taxon>
        <taxon>Bacillota</taxon>
        <taxon>Bacilli</taxon>
        <taxon>Bacillales</taxon>
        <taxon>Paenibacillaceae</taxon>
        <taxon>Paenibacillus</taxon>
    </lineage>
</organism>
<feature type="compositionally biased region" description="Polar residues" evidence="2">
    <location>
        <begin position="246"/>
        <end position="261"/>
    </location>
</feature>
<feature type="region of interest" description="Disordered" evidence="2">
    <location>
        <begin position="246"/>
        <end position="273"/>
    </location>
</feature>
<evidence type="ECO:0000256" key="2">
    <source>
        <dbReference type="SAM" id="MobiDB-lite"/>
    </source>
</evidence>
<accession>A0ABY1LYF6</accession>
<keyword evidence="1" id="KW-0175">Coiled coil</keyword>
<name>A0ABY1LYF6_9BACL</name>
<proteinExistence type="predicted"/>